<evidence type="ECO:0000313" key="1">
    <source>
        <dbReference type="EMBL" id="MQM01225.1"/>
    </source>
</evidence>
<dbReference type="AlphaFoldDB" id="A0A843W8L1"/>
<proteinExistence type="predicted"/>
<name>A0A843W8L1_COLES</name>
<evidence type="ECO:0000313" key="2">
    <source>
        <dbReference type="Proteomes" id="UP000652761"/>
    </source>
</evidence>
<dbReference type="EMBL" id="NMUH01002640">
    <property type="protein sequence ID" value="MQM01225.1"/>
    <property type="molecule type" value="Genomic_DNA"/>
</dbReference>
<organism evidence="1 2">
    <name type="scientific">Colocasia esculenta</name>
    <name type="common">Wild taro</name>
    <name type="synonym">Arum esculentum</name>
    <dbReference type="NCBI Taxonomy" id="4460"/>
    <lineage>
        <taxon>Eukaryota</taxon>
        <taxon>Viridiplantae</taxon>
        <taxon>Streptophyta</taxon>
        <taxon>Embryophyta</taxon>
        <taxon>Tracheophyta</taxon>
        <taxon>Spermatophyta</taxon>
        <taxon>Magnoliopsida</taxon>
        <taxon>Liliopsida</taxon>
        <taxon>Araceae</taxon>
        <taxon>Aroideae</taxon>
        <taxon>Colocasieae</taxon>
        <taxon>Colocasia</taxon>
    </lineage>
</organism>
<reference evidence="1" key="1">
    <citation type="submission" date="2017-07" db="EMBL/GenBank/DDBJ databases">
        <title>Taro Niue Genome Assembly and Annotation.</title>
        <authorList>
            <person name="Atibalentja N."/>
            <person name="Keating K."/>
            <person name="Fields C.J."/>
        </authorList>
    </citation>
    <scope>NUCLEOTIDE SEQUENCE</scope>
    <source>
        <strain evidence="1">Niue_2</strain>
        <tissue evidence="1">Leaf</tissue>
    </source>
</reference>
<accession>A0A843W8L1</accession>
<gene>
    <name evidence="1" type="ORF">Taro_033977</name>
</gene>
<comment type="caution">
    <text evidence="1">The sequence shown here is derived from an EMBL/GenBank/DDBJ whole genome shotgun (WGS) entry which is preliminary data.</text>
</comment>
<keyword evidence="2" id="KW-1185">Reference proteome</keyword>
<dbReference type="Proteomes" id="UP000652761">
    <property type="component" value="Unassembled WGS sequence"/>
</dbReference>
<sequence length="157" mass="17865">MLATTRRRISVHCQMPKWRGPFGHMGWREVNESIMHDKGEEKRAGRIRDTSLFSPRPSLYEEEEDSSLLSRAAMCTTDHGRPAYATGGVGGGPAEVGALHSLYLRQWRWCQPHHICCCLSLSLHLRWQRREGWEGVELARLNDPQGKLQVSDGVIQC</sequence>
<protein>
    <submittedName>
        <fullName evidence="1">Uncharacterized protein</fullName>
    </submittedName>
</protein>